<reference evidence="5 6" key="1">
    <citation type="submission" date="2018-10" db="EMBL/GenBank/DDBJ databases">
        <title>Genomic Encyclopedia of Archaeal and Bacterial Type Strains, Phase II (KMG-II): from individual species to whole genera.</title>
        <authorList>
            <person name="Goeker M."/>
        </authorList>
    </citation>
    <scope>NUCLEOTIDE SEQUENCE [LARGE SCALE GENOMIC DNA]</scope>
    <source>
        <strain evidence="5 6">DSM 29537</strain>
    </source>
</reference>
<evidence type="ECO:0000256" key="1">
    <source>
        <dbReference type="ARBA" id="ARBA00011051"/>
    </source>
</evidence>
<dbReference type="SUPFAM" id="SSF54593">
    <property type="entry name" value="Glyoxalase/Bleomycin resistance protein/Dihydroxybiphenyl dioxygenase"/>
    <property type="match status" value="1"/>
</dbReference>
<dbReference type="Proteomes" id="UP000277579">
    <property type="component" value="Unassembled WGS sequence"/>
</dbReference>
<proteinExistence type="inferred from homology"/>
<dbReference type="Pfam" id="PF12681">
    <property type="entry name" value="Glyoxalase_2"/>
    <property type="match status" value="1"/>
</dbReference>
<keyword evidence="5" id="KW-0456">Lyase</keyword>
<dbReference type="InterPro" id="IPR029068">
    <property type="entry name" value="Glyas_Bleomycin-R_OHBP_Dase"/>
</dbReference>
<dbReference type="GO" id="GO:0016829">
    <property type="term" value="F:lyase activity"/>
    <property type="evidence" value="ECO:0007669"/>
    <property type="project" value="UniProtKB-KW"/>
</dbReference>
<evidence type="ECO:0000259" key="4">
    <source>
        <dbReference type="PROSITE" id="PS51819"/>
    </source>
</evidence>
<gene>
    <name evidence="5" type="ORF">CLV94_0290</name>
</gene>
<keyword evidence="6" id="KW-1185">Reference proteome</keyword>
<evidence type="ECO:0000313" key="5">
    <source>
        <dbReference type="EMBL" id="RKS25260.1"/>
    </source>
</evidence>
<evidence type="ECO:0000256" key="3">
    <source>
        <dbReference type="ARBA" id="ARBA00023251"/>
    </source>
</evidence>
<dbReference type="GO" id="GO:0046677">
    <property type="term" value="P:response to antibiotic"/>
    <property type="evidence" value="ECO:0007669"/>
    <property type="project" value="UniProtKB-KW"/>
</dbReference>
<dbReference type="InterPro" id="IPR000335">
    <property type="entry name" value="Bleomycin-R"/>
</dbReference>
<comment type="similarity">
    <text evidence="1">Belongs to the bleomycin resistance protein family.</text>
</comment>
<dbReference type="InterPro" id="IPR025870">
    <property type="entry name" value="Glyoxalase-like_dom"/>
</dbReference>
<dbReference type="CDD" id="cd08349">
    <property type="entry name" value="BLMA_like"/>
    <property type="match status" value="1"/>
</dbReference>
<dbReference type="InterPro" id="IPR037523">
    <property type="entry name" value="VOC_core"/>
</dbReference>
<comment type="caution">
    <text evidence="5">The sequence shown here is derived from an EMBL/GenBank/DDBJ whole genome shotgun (WGS) entry which is preliminary data.</text>
</comment>
<evidence type="ECO:0000313" key="6">
    <source>
        <dbReference type="Proteomes" id="UP000277579"/>
    </source>
</evidence>
<dbReference type="RefSeq" id="WP_170148724.1">
    <property type="nucleotide sequence ID" value="NZ_RBLC01000001.1"/>
</dbReference>
<dbReference type="Gene3D" id="3.10.180.10">
    <property type="entry name" value="2,3-Dihydroxybiphenyl 1,2-Dioxygenase, domain 1"/>
    <property type="match status" value="1"/>
</dbReference>
<dbReference type="EMBL" id="RBLC01000001">
    <property type="protein sequence ID" value="RKS25260.1"/>
    <property type="molecule type" value="Genomic_DNA"/>
</dbReference>
<evidence type="ECO:0000256" key="2">
    <source>
        <dbReference type="ARBA" id="ARBA00021572"/>
    </source>
</evidence>
<dbReference type="PROSITE" id="PS51819">
    <property type="entry name" value="VOC"/>
    <property type="match status" value="1"/>
</dbReference>
<accession>A0A495MIN1</accession>
<protein>
    <recommendedName>
        <fullName evidence="2">Bleomycin resistance protein</fullName>
    </recommendedName>
</protein>
<dbReference type="AlphaFoldDB" id="A0A495MIN1"/>
<keyword evidence="3" id="KW-0046">Antibiotic resistance</keyword>
<name>A0A495MIN1_9FLAO</name>
<feature type="domain" description="VOC" evidence="4">
    <location>
        <begin position="4"/>
        <end position="114"/>
    </location>
</feature>
<organism evidence="5 6">
    <name type="scientific">Flavobacterium endophyticum</name>
    <dbReference type="NCBI Taxonomy" id="1540163"/>
    <lineage>
        <taxon>Bacteria</taxon>
        <taxon>Pseudomonadati</taxon>
        <taxon>Bacteroidota</taxon>
        <taxon>Flavobacteriia</taxon>
        <taxon>Flavobacteriales</taxon>
        <taxon>Flavobacteriaceae</taxon>
        <taxon>Flavobacterium</taxon>
    </lineage>
</organism>
<sequence length="116" mass="13558">MNSKIAQIISQLPSLNFEKSKKFYQEILGCKLANEYDDLLIFVWDGIEIHLWKCDDKIVAENSSCYIRVNDIEAVFERYKKVLGDTIALKNQPWGMREFYIIDDSGNLFKFGQPIQ</sequence>